<keyword evidence="10" id="KW-1185">Reference proteome</keyword>
<feature type="transmembrane region" description="Helical" evidence="7">
    <location>
        <begin position="78"/>
        <end position="100"/>
    </location>
</feature>
<gene>
    <name evidence="9" type="ORF">FHS34_002102</name>
</gene>
<dbReference type="PANTHER" id="PTHR12677:SF59">
    <property type="entry name" value="GOLGI APPARATUS MEMBRANE PROTEIN TVP38-RELATED"/>
    <property type="match status" value="1"/>
</dbReference>
<comment type="caution">
    <text evidence="7">Lacks conserved residue(s) required for the propagation of feature annotation.</text>
</comment>
<evidence type="ECO:0000256" key="6">
    <source>
        <dbReference type="ARBA" id="ARBA00023136"/>
    </source>
</evidence>
<evidence type="ECO:0000256" key="5">
    <source>
        <dbReference type="ARBA" id="ARBA00022989"/>
    </source>
</evidence>
<dbReference type="InterPro" id="IPR032816">
    <property type="entry name" value="VTT_dom"/>
</dbReference>
<evidence type="ECO:0000256" key="2">
    <source>
        <dbReference type="ARBA" id="ARBA00008640"/>
    </source>
</evidence>
<evidence type="ECO:0000259" key="8">
    <source>
        <dbReference type="Pfam" id="PF09335"/>
    </source>
</evidence>
<dbReference type="InterPro" id="IPR015414">
    <property type="entry name" value="TMEM64"/>
</dbReference>
<reference evidence="9 10" key="1">
    <citation type="submission" date="2020-08" db="EMBL/GenBank/DDBJ databases">
        <title>Genomic Encyclopedia of Type Strains, Phase III (KMG-III): the genomes of soil and plant-associated and newly described type strains.</title>
        <authorList>
            <person name="Whitman W."/>
        </authorList>
    </citation>
    <scope>NUCLEOTIDE SEQUENCE [LARGE SCALE GENOMIC DNA]</scope>
    <source>
        <strain evidence="9 10">CECT 3313</strain>
    </source>
</reference>
<evidence type="ECO:0000256" key="7">
    <source>
        <dbReference type="RuleBase" id="RU366058"/>
    </source>
</evidence>
<keyword evidence="4 7" id="KW-0812">Transmembrane</keyword>
<dbReference type="PANTHER" id="PTHR12677">
    <property type="entry name" value="GOLGI APPARATUS MEMBRANE PROTEIN TVP38-RELATED"/>
    <property type="match status" value="1"/>
</dbReference>
<keyword evidence="5 7" id="KW-1133">Transmembrane helix</keyword>
<evidence type="ECO:0000256" key="4">
    <source>
        <dbReference type="ARBA" id="ARBA00022692"/>
    </source>
</evidence>
<evidence type="ECO:0000256" key="1">
    <source>
        <dbReference type="ARBA" id="ARBA00004651"/>
    </source>
</evidence>
<name>A0A7W9PRU9_9ACTN</name>
<evidence type="ECO:0000313" key="10">
    <source>
        <dbReference type="Proteomes" id="UP000585836"/>
    </source>
</evidence>
<dbReference type="RefSeq" id="WP_184963487.1">
    <property type="nucleotide sequence ID" value="NZ_BAAAWF010000034.1"/>
</dbReference>
<evidence type="ECO:0000256" key="3">
    <source>
        <dbReference type="ARBA" id="ARBA00022475"/>
    </source>
</evidence>
<organism evidence="9 10">
    <name type="scientific">Streptomyces echinatus</name>
    <dbReference type="NCBI Taxonomy" id="67293"/>
    <lineage>
        <taxon>Bacteria</taxon>
        <taxon>Bacillati</taxon>
        <taxon>Actinomycetota</taxon>
        <taxon>Actinomycetes</taxon>
        <taxon>Kitasatosporales</taxon>
        <taxon>Streptomycetaceae</taxon>
        <taxon>Streptomyces</taxon>
    </lineage>
</organism>
<evidence type="ECO:0000313" key="9">
    <source>
        <dbReference type="EMBL" id="MBB5926646.1"/>
    </source>
</evidence>
<keyword evidence="6 7" id="KW-0472">Membrane</keyword>
<dbReference type="GO" id="GO:0005886">
    <property type="term" value="C:plasma membrane"/>
    <property type="evidence" value="ECO:0007669"/>
    <property type="project" value="UniProtKB-SubCell"/>
</dbReference>
<comment type="similarity">
    <text evidence="2 7">Belongs to the TVP38/TMEM64 family.</text>
</comment>
<feature type="domain" description="VTT" evidence="8">
    <location>
        <begin position="2"/>
        <end position="97"/>
    </location>
</feature>
<dbReference type="AlphaFoldDB" id="A0A7W9PRU9"/>
<dbReference type="EMBL" id="JACHJK010000003">
    <property type="protein sequence ID" value="MBB5926646.1"/>
    <property type="molecule type" value="Genomic_DNA"/>
</dbReference>
<dbReference type="Proteomes" id="UP000585836">
    <property type="component" value="Unassembled WGS sequence"/>
</dbReference>
<protein>
    <recommendedName>
        <fullName evidence="7">TVP38/TMEM64 family membrane protein</fullName>
    </recommendedName>
</protein>
<accession>A0A7W9PRU9</accession>
<dbReference type="Pfam" id="PF09335">
    <property type="entry name" value="VTT_dom"/>
    <property type="match status" value="1"/>
</dbReference>
<comment type="caution">
    <text evidence="9">The sequence shown here is derived from an EMBL/GenBank/DDBJ whole genome shotgun (WGS) entry which is preliminary data.</text>
</comment>
<sequence>MALLGNTTGALLGYGAGRLLGSDALDLLGARNRHVRVLTTRLVHRPFSTMLGLRLTPGMPFAAVSLAAGSNRLPVAGFAWATALGTAPGTAACVAAGTAAASPLSLAVWGPFAGALAVLGAAFLIRRRRRSTAP</sequence>
<keyword evidence="3 7" id="KW-1003">Cell membrane</keyword>
<proteinExistence type="inferred from homology"/>
<feature type="transmembrane region" description="Helical" evidence="7">
    <location>
        <begin position="106"/>
        <end position="125"/>
    </location>
</feature>
<comment type="subcellular location">
    <subcellularLocation>
        <location evidence="1 7">Cell membrane</location>
        <topology evidence="1 7">Multi-pass membrane protein</topology>
    </subcellularLocation>
</comment>